<keyword evidence="3" id="KW-1185">Reference proteome</keyword>
<accession>A0A1A6A3G8</accession>
<dbReference type="OrthoDB" id="2566101at2759"/>
<reference evidence="2" key="2">
    <citation type="submission" date="2013-07" db="EMBL/GenBank/DDBJ databases">
        <authorList>
            <consortium name="The Broad Institute Genome Sequencing Platform"/>
            <person name="Cuomo C."/>
            <person name="Litvintseva A."/>
            <person name="Chen Y."/>
            <person name="Heitman J."/>
            <person name="Sun S."/>
            <person name="Springer D."/>
            <person name="Dromer F."/>
            <person name="Young S.K."/>
            <person name="Zeng Q."/>
            <person name="Gargeya S."/>
            <person name="Fitzgerald M."/>
            <person name="Abouelleil A."/>
            <person name="Alvarado L."/>
            <person name="Berlin A.M."/>
            <person name="Chapman S.B."/>
            <person name="Dewar J."/>
            <person name="Goldberg J."/>
            <person name="Griggs A."/>
            <person name="Gujja S."/>
            <person name="Hansen M."/>
            <person name="Howarth C."/>
            <person name="Imamovic A."/>
            <person name="Larimer J."/>
            <person name="McCowan C."/>
            <person name="Murphy C."/>
            <person name="Pearson M."/>
            <person name="Priest M."/>
            <person name="Roberts A."/>
            <person name="Saif S."/>
            <person name="Shea T."/>
            <person name="Sykes S."/>
            <person name="Wortman J."/>
            <person name="Nusbaum C."/>
            <person name="Birren B."/>
        </authorList>
    </citation>
    <scope>NUCLEOTIDE SEQUENCE</scope>
    <source>
        <strain evidence="2">CBS 10117</strain>
    </source>
</reference>
<dbReference type="Proteomes" id="UP000078595">
    <property type="component" value="Chromosome 6"/>
</dbReference>
<dbReference type="KEGG" id="kdj:28969160"/>
<proteinExistence type="predicted"/>
<dbReference type="VEuPathDB" id="FungiDB:I303_05461"/>
<dbReference type="EMBL" id="CP144535">
    <property type="protein sequence ID" value="WWC62498.1"/>
    <property type="molecule type" value="Genomic_DNA"/>
</dbReference>
<reference evidence="1" key="1">
    <citation type="submission" date="2013-07" db="EMBL/GenBank/DDBJ databases">
        <title>The Genome Sequence of Cryptococcus dejecticola CBS10117.</title>
        <authorList>
            <consortium name="The Broad Institute Genome Sequencing Platform"/>
            <person name="Cuomo C."/>
            <person name="Litvintseva A."/>
            <person name="Chen Y."/>
            <person name="Heitman J."/>
            <person name="Sun S."/>
            <person name="Springer D."/>
            <person name="Dromer F."/>
            <person name="Young S.K."/>
            <person name="Zeng Q."/>
            <person name="Gargeya S."/>
            <person name="Fitzgerald M."/>
            <person name="Abouelleil A."/>
            <person name="Alvarado L."/>
            <person name="Berlin A.M."/>
            <person name="Chapman S.B."/>
            <person name="Dewar J."/>
            <person name="Goldberg J."/>
            <person name="Griggs A."/>
            <person name="Gujja S."/>
            <person name="Hansen M."/>
            <person name="Howarth C."/>
            <person name="Imamovic A."/>
            <person name="Larimer J."/>
            <person name="McCowan C."/>
            <person name="Murphy C."/>
            <person name="Pearson M."/>
            <person name="Priest M."/>
            <person name="Roberts A."/>
            <person name="Saif S."/>
            <person name="Shea T."/>
            <person name="Sykes S."/>
            <person name="Wortman J."/>
            <person name="Nusbaum C."/>
            <person name="Birren B."/>
        </authorList>
    </citation>
    <scope>NUCLEOTIDE SEQUENCE [LARGE SCALE GENOMIC DNA]</scope>
    <source>
        <strain evidence="1">CBS 10117</strain>
    </source>
</reference>
<dbReference type="EMBL" id="KI894032">
    <property type="protein sequence ID" value="OBR84602.1"/>
    <property type="molecule type" value="Genomic_DNA"/>
</dbReference>
<gene>
    <name evidence="1" type="ORF">I303_05461</name>
    <name evidence="2" type="ORF">I303_105094</name>
</gene>
<dbReference type="RefSeq" id="XP_018262444.1">
    <property type="nucleotide sequence ID" value="XM_018408753.1"/>
</dbReference>
<reference evidence="2" key="3">
    <citation type="submission" date="2024-02" db="EMBL/GenBank/DDBJ databases">
        <title>Comparative genomics of Cryptococcus and Kwoniella reveals pathogenesis evolution and contrasting modes of karyotype evolution via chromosome fusion or intercentromeric recombination.</title>
        <authorList>
            <person name="Coelho M.A."/>
            <person name="David-Palma M."/>
            <person name="Shea T."/>
            <person name="Bowers K."/>
            <person name="McGinley-Smith S."/>
            <person name="Mohammad A.W."/>
            <person name="Gnirke A."/>
            <person name="Yurkov A.M."/>
            <person name="Nowrousian M."/>
            <person name="Sun S."/>
            <person name="Cuomo C.A."/>
            <person name="Heitman J."/>
        </authorList>
    </citation>
    <scope>NUCLEOTIDE SEQUENCE</scope>
    <source>
        <strain evidence="2">CBS 10117</strain>
    </source>
</reference>
<protein>
    <submittedName>
        <fullName evidence="1">Uncharacterized protein</fullName>
    </submittedName>
</protein>
<evidence type="ECO:0000313" key="1">
    <source>
        <dbReference type="EMBL" id="OBR84602.1"/>
    </source>
</evidence>
<name>A0A1A6A3G8_9TREE</name>
<dbReference type="AlphaFoldDB" id="A0A1A6A3G8"/>
<evidence type="ECO:0000313" key="3">
    <source>
        <dbReference type="Proteomes" id="UP000078595"/>
    </source>
</evidence>
<dbReference type="GeneID" id="28969160"/>
<organism evidence="1">
    <name type="scientific">Kwoniella dejecticola CBS 10117</name>
    <dbReference type="NCBI Taxonomy" id="1296121"/>
    <lineage>
        <taxon>Eukaryota</taxon>
        <taxon>Fungi</taxon>
        <taxon>Dikarya</taxon>
        <taxon>Basidiomycota</taxon>
        <taxon>Agaricomycotina</taxon>
        <taxon>Tremellomycetes</taxon>
        <taxon>Tremellales</taxon>
        <taxon>Cryptococcaceae</taxon>
        <taxon>Kwoniella</taxon>
    </lineage>
</organism>
<evidence type="ECO:0000313" key="2">
    <source>
        <dbReference type="EMBL" id="WWC62498.1"/>
    </source>
</evidence>
<sequence length="406" mass="47538">MENITSIHISVENPQLLEERRVYFPDLLEGLTLERVFDELGASQASDPRKPFFRVGSVSTEMRGHLARWQDELLRSPQTSAEQDQQVESMDRAFRSPNPNFPIPAAFFDPIPTNRDTSKCSSTSTRVRPMNREPTATAIIKKHLYTTHLWEGFEAELNYTIPTLIDGILQTDMDAKLGKKVVIIQLAYPQHFRHGQWQLEFSRYDDYDDFDQDESLLSIQRDSWFYQQLRHTTFRDSIPTYLGMFHKQFQQYSDPGLRYQTNLFAMMMEYPGEIVDIPPGTLQHYSIDVPILMKCYELFDALHQLRILHNGSLSQVNLFYDKASGRAKLFTLWSLELVDDSETEAVQRYKYSEMVVEANMIKEYRLNTEWRVERKINRTYSTVLQSEEAESNNNYKHLVKPGTLRN</sequence>